<feature type="region of interest" description="Disordered" evidence="13">
    <location>
        <begin position="1"/>
        <end position="23"/>
    </location>
</feature>
<comment type="similarity">
    <text evidence="2">Belongs to the IL-6 superfamily.</text>
</comment>
<dbReference type="GO" id="GO:0005125">
    <property type="term" value="F:cytokine activity"/>
    <property type="evidence" value="ECO:0007669"/>
    <property type="project" value="UniProtKB-KW"/>
</dbReference>
<keyword evidence="5" id="KW-0399">Innate immunity</keyword>
<feature type="region of interest" description="Disordered" evidence="13">
    <location>
        <begin position="235"/>
        <end position="257"/>
    </location>
</feature>
<dbReference type="EMBL" id="JAATJV010391251">
    <property type="protein sequence ID" value="MBZ3884056.1"/>
    <property type="molecule type" value="Genomic_DNA"/>
</dbReference>
<keyword evidence="4" id="KW-0964">Secreted</keyword>
<evidence type="ECO:0000256" key="11">
    <source>
        <dbReference type="ARBA" id="ARBA00068448"/>
    </source>
</evidence>
<feature type="compositionally biased region" description="Acidic residues" evidence="13">
    <location>
        <begin position="236"/>
        <end position="246"/>
    </location>
</feature>
<comment type="subcellular location">
    <subcellularLocation>
        <location evidence="1">Secreted</location>
    </subcellularLocation>
</comment>
<evidence type="ECO:0000256" key="5">
    <source>
        <dbReference type="ARBA" id="ARBA00022588"/>
    </source>
</evidence>
<organism evidence="14 15">
    <name type="scientific">Sciurus carolinensis</name>
    <name type="common">Eastern gray squirrel</name>
    <dbReference type="NCBI Taxonomy" id="30640"/>
    <lineage>
        <taxon>Eukaryota</taxon>
        <taxon>Metazoa</taxon>
        <taxon>Chordata</taxon>
        <taxon>Craniata</taxon>
        <taxon>Vertebrata</taxon>
        <taxon>Euteleostomi</taxon>
        <taxon>Mammalia</taxon>
        <taxon>Eutheria</taxon>
        <taxon>Euarchontoglires</taxon>
        <taxon>Glires</taxon>
        <taxon>Rodentia</taxon>
        <taxon>Sciuromorpha</taxon>
        <taxon>Sciuridae</taxon>
        <taxon>Sciurinae</taxon>
        <taxon>Sciurini</taxon>
        <taxon>Sciurus</taxon>
    </lineage>
</organism>
<name>A0AA41T478_SCICA</name>
<dbReference type="GO" id="GO:0045523">
    <property type="term" value="F:interleukin-27 receptor binding"/>
    <property type="evidence" value="ECO:0007669"/>
    <property type="project" value="InterPro"/>
</dbReference>
<dbReference type="Gene3D" id="1.20.1250.10">
    <property type="match status" value="1"/>
</dbReference>
<comment type="caution">
    <text evidence="14">The sequence shown here is derived from an EMBL/GenBank/DDBJ whole genome shotgun (WGS) entry which is preliminary data.</text>
</comment>
<dbReference type="GO" id="GO:0045087">
    <property type="term" value="P:innate immune response"/>
    <property type="evidence" value="ECO:0007669"/>
    <property type="project" value="UniProtKB-KW"/>
</dbReference>
<evidence type="ECO:0000313" key="15">
    <source>
        <dbReference type="Proteomes" id="UP001166674"/>
    </source>
</evidence>
<dbReference type="GO" id="GO:0006954">
    <property type="term" value="P:inflammatory response"/>
    <property type="evidence" value="ECO:0007669"/>
    <property type="project" value="UniProtKB-KW"/>
</dbReference>
<reference evidence="14" key="1">
    <citation type="submission" date="2020-03" db="EMBL/GenBank/DDBJ databases">
        <title>Studies in the Genomics of Life Span.</title>
        <authorList>
            <person name="Glass D."/>
        </authorList>
    </citation>
    <scope>NUCLEOTIDE SEQUENCE</scope>
    <source>
        <strain evidence="14">SUZIE</strain>
        <tissue evidence="14">Muscle</tissue>
    </source>
</reference>
<gene>
    <name evidence="14" type="ORF">SUZIE_176030</name>
</gene>
<evidence type="ECO:0000256" key="6">
    <source>
        <dbReference type="ARBA" id="ARBA00022729"/>
    </source>
</evidence>
<evidence type="ECO:0000256" key="7">
    <source>
        <dbReference type="ARBA" id="ARBA00022859"/>
    </source>
</evidence>
<comment type="subunit">
    <text evidence="10">Heterodimer with EBI3; not disulfide-linked. This heterodimer is known as interleukin IL-27.</text>
</comment>
<evidence type="ECO:0000313" key="14">
    <source>
        <dbReference type="EMBL" id="MBZ3884056.1"/>
    </source>
</evidence>
<evidence type="ECO:0000256" key="1">
    <source>
        <dbReference type="ARBA" id="ARBA00004613"/>
    </source>
</evidence>
<evidence type="ECO:0000256" key="8">
    <source>
        <dbReference type="ARBA" id="ARBA00023180"/>
    </source>
</evidence>
<dbReference type="Proteomes" id="UP001166674">
    <property type="component" value="Unassembled WGS sequence"/>
</dbReference>
<keyword evidence="3" id="KW-0202">Cytokine</keyword>
<evidence type="ECO:0000256" key="10">
    <source>
        <dbReference type="ARBA" id="ARBA00061993"/>
    </source>
</evidence>
<dbReference type="GO" id="GO:0045625">
    <property type="term" value="P:regulation of T-helper 1 cell differentiation"/>
    <property type="evidence" value="ECO:0007669"/>
    <property type="project" value="TreeGrafter"/>
</dbReference>
<keyword evidence="9" id="KW-0395">Inflammatory response</keyword>
<accession>A0AA41T478</accession>
<dbReference type="GO" id="GO:0005829">
    <property type="term" value="C:cytosol"/>
    <property type="evidence" value="ECO:0007669"/>
    <property type="project" value="UniProtKB-ARBA"/>
</dbReference>
<keyword evidence="6" id="KW-0732">Signal</keyword>
<protein>
    <recommendedName>
        <fullName evidence="11">Interleukin-27 subunit alpha</fullName>
    </recommendedName>
    <alternativeName>
        <fullName evidence="12">p28</fullName>
    </alternativeName>
</protein>
<sequence length="318" mass="35340">MSSSPGAPFHPYSKRSKPGQEQKSNVTSGLRFVVVLLLLPADLDVASDIARTWIRRLSLLLLSLLLVQAGVWGFPRPPGRAPLSLQELRREFTVSLHLARKLLSNVRGQAHRFVSFPNAAGSRDEETPNPCGPPLTDFALQAESHLPGVRLDLLPLGQQLPNVSLNFQAWRHLSDPERLCFLSMMLRPFHDLLGGLGSQGGWTSSERTQLWAMRLDLRDLQWHFRFQVLAAGFNLPEEEEEEEEEEGKGLLPGAPGDPAPLSAQVSWPRLLYTYQLLRSLEVVLSRAVRDLLLLSKAGHPGLDWGSQHPDPSPDGAIF</sequence>
<evidence type="ECO:0000256" key="3">
    <source>
        <dbReference type="ARBA" id="ARBA00022514"/>
    </source>
</evidence>
<dbReference type="AlphaFoldDB" id="A0AA41T478"/>
<dbReference type="PANTHER" id="PTHR20879">
    <property type="entry name" value="INTERLEUKIN-27 SUBUNIT ALPHA"/>
    <property type="match status" value="1"/>
</dbReference>
<keyword evidence="7" id="KW-0391">Immunity</keyword>
<keyword evidence="15" id="KW-1185">Reference proteome</keyword>
<evidence type="ECO:0000256" key="2">
    <source>
        <dbReference type="ARBA" id="ARBA00007432"/>
    </source>
</evidence>
<evidence type="ECO:0000256" key="13">
    <source>
        <dbReference type="SAM" id="MobiDB-lite"/>
    </source>
</evidence>
<evidence type="ECO:0000256" key="12">
    <source>
        <dbReference type="ARBA" id="ARBA00080821"/>
    </source>
</evidence>
<keyword evidence="8" id="KW-0325">Glycoprotein</keyword>
<dbReference type="FunFam" id="1.20.1250.10:FF:000035">
    <property type="entry name" value="Interleukin-27 subunit alpha"/>
    <property type="match status" value="1"/>
</dbReference>
<proteinExistence type="inferred from homology"/>
<dbReference type="GO" id="GO:0042129">
    <property type="term" value="P:regulation of T cell proliferation"/>
    <property type="evidence" value="ECO:0007669"/>
    <property type="project" value="InterPro"/>
</dbReference>
<evidence type="ECO:0000256" key="9">
    <source>
        <dbReference type="ARBA" id="ARBA00023198"/>
    </source>
</evidence>
<dbReference type="InterPro" id="IPR009079">
    <property type="entry name" value="4_helix_cytokine-like_core"/>
</dbReference>
<dbReference type="PANTHER" id="PTHR20879:SF1">
    <property type="entry name" value="INTERLEUKIN-27 SUBUNIT ALPHA"/>
    <property type="match status" value="1"/>
</dbReference>
<dbReference type="InterPro" id="IPR026207">
    <property type="entry name" value="IL-27_alpha"/>
</dbReference>
<evidence type="ECO:0000256" key="4">
    <source>
        <dbReference type="ARBA" id="ARBA00022525"/>
    </source>
</evidence>
<dbReference type="GO" id="GO:0005615">
    <property type="term" value="C:extracellular space"/>
    <property type="evidence" value="ECO:0007669"/>
    <property type="project" value="UniProtKB-KW"/>
</dbReference>